<dbReference type="PANTHER" id="PTHR32347:SF23">
    <property type="entry name" value="BLL5650 PROTEIN"/>
    <property type="match status" value="1"/>
</dbReference>
<dbReference type="Proteomes" id="UP001296873">
    <property type="component" value="Unassembled WGS sequence"/>
</dbReference>
<dbReference type="SUPFAM" id="SSF111369">
    <property type="entry name" value="HlyD-like secretion proteins"/>
    <property type="match status" value="1"/>
</dbReference>
<comment type="subcellular location">
    <subcellularLocation>
        <location evidence="1">Cell envelope</location>
    </subcellularLocation>
</comment>
<evidence type="ECO:0000256" key="1">
    <source>
        <dbReference type="ARBA" id="ARBA00004196"/>
    </source>
</evidence>
<keyword evidence="2" id="KW-0175">Coiled coil</keyword>
<accession>A0ABS1DD84</accession>
<keyword evidence="3" id="KW-0732">Signal</keyword>
<dbReference type="Gene3D" id="2.40.50.100">
    <property type="match status" value="1"/>
</dbReference>
<sequence>AASSPTAALAAVGLLAALAIPVPQSALAPAEVVAAQPRVVAAPMDGVIAEVHVAPNQSVEAGQRLFTFDATELRSQAAVARRALAIAQAELRRASQGAFADREETAKLRVLETKRDLRAAELAQAEDRLSRVTVTADRPGVAIFTDPNEWIGRPVRTGERVMQVADPSETRLRIDLPVADAIQLSPGARVALFLDVAPLQRIPAELAQASYEATTTPDDVLAYRVYADFPQGTPPRRPGLKGTAKLYGAQVPLALYLFRRPVSAARQWLGL</sequence>
<evidence type="ECO:0000313" key="4">
    <source>
        <dbReference type="EMBL" id="MBK1668412.1"/>
    </source>
</evidence>
<dbReference type="RefSeq" id="WP_200340725.1">
    <property type="nucleotide sequence ID" value="NZ_NRRL01000023.1"/>
</dbReference>
<evidence type="ECO:0008006" key="6">
    <source>
        <dbReference type="Google" id="ProtNLM"/>
    </source>
</evidence>
<keyword evidence="5" id="KW-1185">Reference proteome</keyword>
<protein>
    <recommendedName>
        <fullName evidence="6">Membrane fusion protein biotin-lipoyl like domain-containing protein</fullName>
    </recommendedName>
</protein>
<dbReference type="InterPro" id="IPR050465">
    <property type="entry name" value="UPF0194_transport"/>
</dbReference>
<evidence type="ECO:0000313" key="5">
    <source>
        <dbReference type="Proteomes" id="UP001296873"/>
    </source>
</evidence>
<comment type="caution">
    <text evidence="4">The sequence shown here is derived from an EMBL/GenBank/DDBJ whole genome shotgun (WGS) entry which is preliminary data.</text>
</comment>
<proteinExistence type="predicted"/>
<feature type="signal peptide" evidence="3">
    <location>
        <begin position="1"/>
        <end position="28"/>
    </location>
</feature>
<name>A0ABS1DD84_9PROT</name>
<evidence type="ECO:0000256" key="3">
    <source>
        <dbReference type="SAM" id="SignalP"/>
    </source>
</evidence>
<dbReference type="PANTHER" id="PTHR32347">
    <property type="entry name" value="EFFLUX SYSTEM COMPONENT YKNX-RELATED"/>
    <property type="match status" value="1"/>
</dbReference>
<feature type="non-terminal residue" evidence="4">
    <location>
        <position position="1"/>
    </location>
</feature>
<dbReference type="Gene3D" id="2.40.30.170">
    <property type="match status" value="1"/>
</dbReference>
<feature type="chain" id="PRO_5045283431" description="Membrane fusion protein biotin-lipoyl like domain-containing protein" evidence="3">
    <location>
        <begin position="29"/>
        <end position="271"/>
    </location>
</feature>
<reference evidence="4 5" key="1">
    <citation type="journal article" date="2020" name="Microorganisms">
        <title>Osmotic Adaptation and Compatible Solute Biosynthesis of Phototrophic Bacteria as Revealed from Genome Analyses.</title>
        <authorList>
            <person name="Imhoff J.F."/>
            <person name="Rahn T."/>
            <person name="Kunzel S."/>
            <person name="Keller A."/>
            <person name="Neulinger S.C."/>
        </authorList>
    </citation>
    <scope>NUCLEOTIDE SEQUENCE [LARGE SCALE GENOMIC DNA]</scope>
    <source>
        <strain evidence="4 5">DSM 9895</strain>
    </source>
</reference>
<evidence type="ECO:0000256" key="2">
    <source>
        <dbReference type="ARBA" id="ARBA00023054"/>
    </source>
</evidence>
<dbReference type="EMBL" id="NRRL01000023">
    <property type="protein sequence ID" value="MBK1668412.1"/>
    <property type="molecule type" value="Genomic_DNA"/>
</dbReference>
<organism evidence="4 5">
    <name type="scientific">Rhodovibrio sodomensis</name>
    <dbReference type="NCBI Taxonomy" id="1088"/>
    <lineage>
        <taxon>Bacteria</taxon>
        <taxon>Pseudomonadati</taxon>
        <taxon>Pseudomonadota</taxon>
        <taxon>Alphaproteobacteria</taxon>
        <taxon>Rhodospirillales</taxon>
        <taxon>Rhodovibrionaceae</taxon>
        <taxon>Rhodovibrio</taxon>
    </lineage>
</organism>
<gene>
    <name evidence="4" type="ORF">CKO28_10230</name>
</gene>